<dbReference type="Proteomes" id="UP000423525">
    <property type="component" value="Chromosome"/>
</dbReference>
<evidence type="ECO:0000256" key="1">
    <source>
        <dbReference type="SAM" id="Phobius"/>
    </source>
</evidence>
<sequence length="37" mass="3870">MWLVGSIALWAGIGLIVLGLILAALGFVTWSAKKTQA</sequence>
<evidence type="ECO:0000313" key="3">
    <source>
        <dbReference type="Proteomes" id="UP000423525"/>
    </source>
</evidence>
<gene>
    <name evidence="2" type="ORF">FRC0190_01133</name>
</gene>
<name>A0A6I8MH90_9CORY</name>
<keyword evidence="1" id="KW-0812">Transmembrane</keyword>
<dbReference type="KEGG" id="crf:FRC0190_01133"/>
<protein>
    <submittedName>
        <fullName evidence="2">Uncharacterized protein</fullName>
    </submittedName>
</protein>
<feature type="transmembrane region" description="Helical" evidence="1">
    <location>
        <begin position="6"/>
        <end position="30"/>
    </location>
</feature>
<reference evidence="2 3" key="1">
    <citation type="submission" date="2019-11" db="EMBL/GenBank/DDBJ databases">
        <authorList>
            <person name="Brisse S."/>
        </authorList>
    </citation>
    <scope>NUCLEOTIDE SEQUENCE [LARGE SCALE GENOMIC DNA]</scope>
    <source>
        <strain evidence="2">FRC0190</strain>
    </source>
</reference>
<dbReference type="AlphaFoldDB" id="A0A6I8MH90"/>
<keyword evidence="1" id="KW-1133">Transmembrane helix</keyword>
<keyword evidence="1" id="KW-0472">Membrane</keyword>
<proteinExistence type="predicted"/>
<dbReference type="EMBL" id="LR738855">
    <property type="protein sequence ID" value="VZH85153.1"/>
    <property type="molecule type" value="Genomic_DNA"/>
</dbReference>
<accession>A0A6I8MH90</accession>
<organism evidence="2 3">
    <name type="scientific">Corynebacterium rouxii</name>
    <dbReference type="NCBI Taxonomy" id="2719119"/>
    <lineage>
        <taxon>Bacteria</taxon>
        <taxon>Bacillati</taxon>
        <taxon>Actinomycetota</taxon>
        <taxon>Actinomycetes</taxon>
        <taxon>Mycobacteriales</taxon>
        <taxon>Corynebacteriaceae</taxon>
        <taxon>Corynebacterium</taxon>
    </lineage>
</organism>
<evidence type="ECO:0000313" key="2">
    <source>
        <dbReference type="EMBL" id="VZH85153.1"/>
    </source>
</evidence>